<dbReference type="AlphaFoldDB" id="A0A4D6XE49"/>
<dbReference type="GO" id="GO:0035999">
    <property type="term" value="P:tetrahydrofolate interconversion"/>
    <property type="evidence" value="ECO:0007669"/>
    <property type="project" value="UniProtKB-UniPathway"/>
</dbReference>
<dbReference type="EMBL" id="CP034900">
    <property type="protein sequence ID" value="QCI15746.1"/>
    <property type="molecule type" value="Genomic_DNA"/>
</dbReference>
<dbReference type="NCBIfam" id="NF006950">
    <property type="entry name" value="PRK09432.1"/>
    <property type="match status" value="1"/>
</dbReference>
<dbReference type="GO" id="GO:0106312">
    <property type="term" value="F:methylenetetrahydrofolate reductase (NADH) activity"/>
    <property type="evidence" value="ECO:0007669"/>
    <property type="project" value="UniProtKB-EC"/>
</dbReference>
<comment type="catalytic activity">
    <reaction evidence="11">
        <text>(6S)-5-methyl-5,6,7,8-tetrahydrofolate + NAD(+) = (6R)-5,10-methylene-5,6,7,8-tetrahydrofolate + NADH + H(+)</text>
        <dbReference type="Rhea" id="RHEA:19821"/>
        <dbReference type="ChEBI" id="CHEBI:15378"/>
        <dbReference type="ChEBI" id="CHEBI:15636"/>
        <dbReference type="ChEBI" id="CHEBI:18608"/>
        <dbReference type="ChEBI" id="CHEBI:57540"/>
        <dbReference type="ChEBI" id="CHEBI:57945"/>
        <dbReference type="EC" id="1.5.1.54"/>
    </reaction>
    <physiologicalReaction direction="right-to-left" evidence="11">
        <dbReference type="Rhea" id="RHEA:19823"/>
    </physiologicalReaction>
</comment>
<dbReference type="Gene3D" id="3.20.20.220">
    <property type="match status" value="1"/>
</dbReference>
<dbReference type="Pfam" id="PF02219">
    <property type="entry name" value="MTHFR"/>
    <property type="match status" value="1"/>
</dbReference>
<name>A0A4D6XE49_9GAMM</name>
<dbReference type="PANTHER" id="PTHR45754">
    <property type="entry name" value="METHYLENETETRAHYDROFOLATE REDUCTASE"/>
    <property type="match status" value="1"/>
</dbReference>
<dbReference type="OrthoDB" id="9812555at2"/>
<comment type="pathway">
    <text evidence="2 12">One-carbon metabolism; tetrahydrofolate interconversion.</text>
</comment>
<keyword evidence="6 12" id="KW-0274">FAD</keyword>
<accession>A0A4D6XE49</accession>
<dbReference type="InterPro" id="IPR029041">
    <property type="entry name" value="FAD-linked_oxidoreductase-like"/>
</dbReference>
<dbReference type="RefSeq" id="WP_158363948.1">
    <property type="nucleotide sequence ID" value="NZ_CP034900.1"/>
</dbReference>
<dbReference type="PANTHER" id="PTHR45754:SF3">
    <property type="entry name" value="METHYLENETETRAHYDROFOLATE REDUCTASE (NADPH)"/>
    <property type="match status" value="1"/>
</dbReference>
<evidence type="ECO:0000256" key="12">
    <source>
        <dbReference type="RuleBase" id="RU003862"/>
    </source>
</evidence>
<evidence type="ECO:0000313" key="14">
    <source>
        <dbReference type="Proteomes" id="UP000298654"/>
    </source>
</evidence>
<evidence type="ECO:0000256" key="2">
    <source>
        <dbReference type="ARBA" id="ARBA00004777"/>
    </source>
</evidence>
<evidence type="ECO:0000256" key="9">
    <source>
        <dbReference type="ARBA" id="ARBA00023167"/>
    </source>
</evidence>
<protein>
    <recommendedName>
        <fullName evidence="12">Methylenetetrahydrofolate reductase</fullName>
        <ecNumber evidence="12">1.5.1.54</ecNumber>
    </recommendedName>
</protein>
<evidence type="ECO:0000256" key="7">
    <source>
        <dbReference type="ARBA" id="ARBA00023002"/>
    </source>
</evidence>
<keyword evidence="8" id="KW-0520">NAD</keyword>
<organism evidence="13 14">
    <name type="scientific">Buchnera aphidicola</name>
    <name type="common">Artemisaphis artemisicola</name>
    <dbReference type="NCBI Taxonomy" id="1241836"/>
    <lineage>
        <taxon>Bacteria</taxon>
        <taxon>Pseudomonadati</taxon>
        <taxon>Pseudomonadota</taxon>
        <taxon>Gammaproteobacteria</taxon>
        <taxon>Enterobacterales</taxon>
        <taxon>Erwiniaceae</taxon>
        <taxon>Buchnera</taxon>
    </lineage>
</organism>
<dbReference type="NCBIfam" id="TIGR00676">
    <property type="entry name" value="fadh2"/>
    <property type="match status" value="1"/>
</dbReference>
<dbReference type="GO" id="GO:0009086">
    <property type="term" value="P:methionine biosynthetic process"/>
    <property type="evidence" value="ECO:0007669"/>
    <property type="project" value="UniProtKB-KW"/>
</dbReference>
<dbReference type="SUPFAM" id="SSF51730">
    <property type="entry name" value="FAD-linked oxidoreductase"/>
    <property type="match status" value="1"/>
</dbReference>
<comment type="cofactor">
    <cofactor evidence="1 12">
        <name>FAD</name>
        <dbReference type="ChEBI" id="CHEBI:57692"/>
    </cofactor>
</comment>
<dbReference type="GO" id="GO:0071949">
    <property type="term" value="F:FAD binding"/>
    <property type="evidence" value="ECO:0007669"/>
    <property type="project" value="TreeGrafter"/>
</dbReference>
<gene>
    <name evidence="13" type="ORF">D9V59_00225</name>
</gene>
<dbReference type="CDD" id="cd00537">
    <property type="entry name" value="MTHFR"/>
    <property type="match status" value="1"/>
</dbReference>
<keyword evidence="9" id="KW-0486">Methionine biosynthesis</keyword>
<reference evidence="13 14" key="1">
    <citation type="submission" date="2018-12" db="EMBL/GenBank/DDBJ databases">
        <authorList>
            <person name="Chong R.A."/>
        </authorList>
    </citation>
    <scope>NUCLEOTIDE SEQUENCE [LARGE SCALE GENOMIC DNA]</scope>
    <source>
        <strain evidence="13 14">Aar</strain>
    </source>
</reference>
<dbReference type="UniPathway" id="UPA00193"/>
<proteinExistence type="inferred from homology"/>
<evidence type="ECO:0000313" key="13">
    <source>
        <dbReference type="EMBL" id="QCI15746.1"/>
    </source>
</evidence>
<keyword evidence="5 12" id="KW-0285">Flavoprotein</keyword>
<comment type="pathway">
    <text evidence="10">Amino-acid biosynthesis; L-methionine biosynthesis via de novo pathway.</text>
</comment>
<reference evidence="13 14" key="2">
    <citation type="submission" date="2019-05" db="EMBL/GenBank/DDBJ databases">
        <title>Genome evolution of the obligate endosymbiont Buchnera aphidicola.</title>
        <authorList>
            <person name="Moran N.A."/>
        </authorList>
    </citation>
    <scope>NUCLEOTIDE SEQUENCE [LARGE SCALE GENOMIC DNA]</scope>
    <source>
        <strain evidence="13 14">Aar</strain>
    </source>
</reference>
<evidence type="ECO:0000256" key="3">
    <source>
        <dbReference type="ARBA" id="ARBA00006743"/>
    </source>
</evidence>
<evidence type="ECO:0000256" key="11">
    <source>
        <dbReference type="ARBA" id="ARBA00048628"/>
    </source>
</evidence>
<dbReference type="InterPro" id="IPR004620">
    <property type="entry name" value="MTHF_reductase_bac"/>
</dbReference>
<evidence type="ECO:0000256" key="5">
    <source>
        <dbReference type="ARBA" id="ARBA00022630"/>
    </source>
</evidence>
<keyword evidence="7 12" id="KW-0560">Oxidoreductase</keyword>
<evidence type="ECO:0000256" key="4">
    <source>
        <dbReference type="ARBA" id="ARBA00022605"/>
    </source>
</evidence>
<evidence type="ECO:0000256" key="8">
    <source>
        <dbReference type="ARBA" id="ARBA00023027"/>
    </source>
</evidence>
<evidence type="ECO:0000256" key="10">
    <source>
        <dbReference type="ARBA" id="ARBA00034478"/>
    </source>
</evidence>
<dbReference type="InterPro" id="IPR003171">
    <property type="entry name" value="Mehydrof_redctse-like"/>
</dbReference>
<keyword evidence="4" id="KW-0028">Amino-acid biosynthesis</keyword>
<sequence>MNAFIEYHQDIINQKIENLRNNIKCSFEFFPPKNSNSEKKLWSSVKILSKLKPNFFSVTYGANSGERENTFNIVKAIQKQTSIITAAHLTCVNSTPSQLKKIAKNYWENNIRSIIALRGDTLEKNYKYNMYAIDLIILLKKIADFDISVAAYPELHPESKNIQVDIINLKKKIDAGANRAITQFFFNVESYLNFRENCIKNRINVEIIPGILPIYNFQQIKRFSKMTNVNIPNWMFEMFDGLDQDLITQKIIGSSIIIDIVKRLSSEGVKNFHFYTLNQSDIAYSVCQIFGL</sequence>
<evidence type="ECO:0000256" key="6">
    <source>
        <dbReference type="ARBA" id="ARBA00022827"/>
    </source>
</evidence>
<dbReference type="GO" id="GO:0005829">
    <property type="term" value="C:cytosol"/>
    <property type="evidence" value="ECO:0007669"/>
    <property type="project" value="InterPro"/>
</dbReference>
<evidence type="ECO:0000256" key="1">
    <source>
        <dbReference type="ARBA" id="ARBA00001974"/>
    </source>
</evidence>
<dbReference type="Proteomes" id="UP000298654">
    <property type="component" value="Chromosome"/>
</dbReference>
<comment type="similarity">
    <text evidence="3 12">Belongs to the methylenetetrahydrofolate reductase family.</text>
</comment>
<dbReference type="EC" id="1.5.1.54" evidence="12"/>